<evidence type="ECO:0000313" key="3">
    <source>
        <dbReference type="Proteomes" id="UP000033618"/>
    </source>
</evidence>
<dbReference type="STRING" id="28092.WM40_24470"/>
<organism evidence="2 3">
    <name type="scientific">Robbsia andropogonis</name>
    <dbReference type="NCBI Taxonomy" id="28092"/>
    <lineage>
        <taxon>Bacteria</taxon>
        <taxon>Pseudomonadati</taxon>
        <taxon>Pseudomonadota</taxon>
        <taxon>Betaproteobacteria</taxon>
        <taxon>Burkholderiales</taxon>
        <taxon>Burkholderiaceae</taxon>
        <taxon>Robbsia</taxon>
    </lineage>
</organism>
<name>A0A0F5JV64_9BURK</name>
<evidence type="ECO:0000313" key="2">
    <source>
        <dbReference type="EMBL" id="KKB61207.1"/>
    </source>
</evidence>
<gene>
    <name evidence="2" type="ORF">WM40_24470</name>
</gene>
<dbReference type="Proteomes" id="UP000033618">
    <property type="component" value="Unassembled WGS sequence"/>
</dbReference>
<keyword evidence="3" id="KW-1185">Reference proteome</keyword>
<accession>A0A0F5JV64</accession>
<reference evidence="2 3" key="1">
    <citation type="submission" date="2015-03" db="EMBL/GenBank/DDBJ databases">
        <title>Draft Genome Sequence of Burkholderia andropogonis type strain ICMP2807, isolated from Sorghum bicolor.</title>
        <authorList>
            <person name="Lopes-Santos L."/>
            <person name="Castro D.B."/>
            <person name="Ottoboni L.M."/>
            <person name="Park D."/>
            <person name="Weirc B.S."/>
            <person name="Destefano S.A."/>
        </authorList>
    </citation>
    <scope>NUCLEOTIDE SEQUENCE [LARGE SCALE GENOMIC DNA]</scope>
    <source>
        <strain evidence="2 3">ICMP2807</strain>
    </source>
</reference>
<dbReference type="PATRIC" id="fig|28092.6.peg.5755"/>
<feature type="coiled-coil region" evidence="1">
    <location>
        <begin position="48"/>
        <end position="109"/>
    </location>
</feature>
<dbReference type="AlphaFoldDB" id="A0A0F5JV64"/>
<protein>
    <submittedName>
        <fullName evidence="2">Uncharacterized protein</fullName>
    </submittedName>
</protein>
<keyword evidence="1" id="KW-0175">Coiled coil</keyword>
<comment type="caution">
    <text evidence="2">The sequence shown here is derived from an EMBL/GenBank/DDBJ whole genome shotgun (WGS) entry which is preliminary data.</text>
</comment>
<evidence type="ECO:0000256" key="1">
    <source>
        <dbReference type="SAM" id="Coils"/>
    </source>
</evidence>
<proteinExistence type="predicted"/>
<sequence length="160" mass="17681">MMPFKPSPRALVAVIISCICGVLLCAATIGFGVAQYVDQRRMSAIVLNAQAREDAHRLEIEKVRLEAAQEWQKRVDSASRDDAQQIQDIQDLKAQNAVLMKSLDRLARSSEQRVIAAAKIQNKLDSVATKVEQVSDATPGIKKATGDINKKIEDANRRLK</sequence>
<dbReference type="EMBL" id="LAQU01000058">
    <property type="protein sequence ID" value="KKB61207.1"/>
    <property type="molecule type" value="Genomic_DNA"/>
</dbReference>
<dbReference type="RefSeq" id="WP_162199124.1">
    <property type="nucleotide sequence ID" value="NZ_CADFGU010000023.1"/>
</dbReference>